<feature type="compositionally biased region" description="Basic residues" evidence="1">
    <location>
        <begin position="191"/>
        <end position="202"/>
    </location>
</feature>
<feature type="region of interest" description="Disordered" evidence="1">
    <location>
        <begin position="75"/>
        <end position="113"/>
    </location>
</feature>
<dbReference type="EMBL" id="LKCW01000021">
    <property type="protein sequence ID" value="KPM44275.1"/>
    <property type="molecule type" value="Genomic_DNA"/>
</dbReference>
<feature type="compositionally biased region" description="Basic residues" evidence="1">
    <location>
        <begin position="173"/>
        <end position="183"/>
    </location>
</feature>
<comment type="caution">
    <text evidence="2">The sequence shown here is derived from an EMBL/GenBank/DDBJ whole genome shotgun (WGS) entry which is preliminary data.</text>
</comment>
<evidence type="ECO:0000313" key="2">
    <source>
        <dbReference type="EMBL" id="KPM44275.1"/>
    </source>
</evidence>
<reference evidence="2 3" key="1">
    <citation type="submission" date="2015-09" db="EMBL/GenBank/DDBJ databases">
        <title>Draft genome of a European isolate of the apple canker pathogen Neonectria ditissima.</title>
        <authorList>
            <person name="Gomez-Cortecero A."/>
            <person name="Harrison R.J."/>
            <person name="Armitage A.D."/>
        </authorList>
    </citation>
    <scope>NUCLEOTIDE SEQUENCE [LARGE SCALE GENOMIC DNA]</scope>
    <source>
        <strain evidence="2 3">R09/05</strain>
    </source>
</reference>
<organism evidence="2 3">
    <name type="scientific">Neonectria ditissima</name>
    <dbReference type="NCBI Taxonomy" id="78410"/>
    <lineage>
        <taxon>Eukaryota</taxon>
        <taxon>Fungi</taxon>
        <taxon>Dikarya</taxon>
        <taxon>Ascomycota</taxon>
        <taxon>Pezizomycotina</taxon>
        <taxon>Sordariomycetes</taxon>
        <taxon>Hypocreomycetidae</taxon>
        <taxon>Hypocreales</taxon>
        <taxon>Nectriaceae</taxon>
        <taxon>Neonectria</taxon>
    </lineage>
</organism>
<proteinExistence type="predicted"/>
<keyword evidence="3" id="KW-1185">Reference proteome</keyword>
<protein>
    <submittedName>
        <fullName evidence="2">Uncharacterized protein</fullName>
    </submittedName>
</protein>
<sequence length="211" mass="24309">MGVIRARGIARKAAAARKQAIKKTPTSTARLYTAWEYARMVTTTARKVRVLQPLEAMTKFLSKAPFRAITNSFTKLRFPSRNPKPTAAPKREEEEPPKPARRPLPNHRPVPTIVVTAPDNTWTIPDVDTECMKPQVPIETQMQYQKWRSGDFLSPMYPIDAIKERRMGKKLARRLSNKGKKHATPKERRKIERLHRTLRRWARSNGSDAFD</sequence>
<name>A0A0P7BFR2_9HYPO</name>
<dbReference type="Proteomes" id="UP000050424">
    <property type="component" value="Unassembled WGS sequence"/>
</dbReference>
<accession>A0A0P7BFR2</accession>
<feature type="region of interest" description="Disordered" evidence="1">
    <location>
        <begin position="173"/>
        <end position="211"/>
    </location>
</feature>
<gene>
    <name evidence="2" type="ORF">AK830_g2280</name>
</gene>
<evidence type="ECO:0000256" key="1">
    <source>
        <dbReference type="SAM" id="MobiDB-lite"/>
    </source>
</evidence>
<dbReference type="AlphaFoldDB" id="A0A0P7BFR2"/>
<feature type="compositionally biased region" description="Basic and acidic residues" evidence="1">
    <location>
        <begin position="89"/>
        <end position="98"/>
    </location>
</feature>
<evidence type="ECO:0000313" key="3">
    <source>
        <dbReference type="Proteomes" id="UP000050424"/>
    </source>
</evidence>